<dbReference type="SUPFAM" id="SSF111331">
    <property type="entry name" value="NAD kinase/diacylglycerol kinase-like"/>
    <property type="match status" value="1"/>
</dbReference>
<keyword evidence="10" id="KW-1208">Phospholipid metabolism</keyword>
<dbReference type="NCBIfam" id="TIGR00147">
    <property type="entry name" value="YegS/Rv2252/BmrU family lipid kinase"/>
    <property type="match status" value="1"/>
</dbReference>
<dbReference type="PROSITE" id="PS50146">
    <property type="entry name" value="DAGK"/>
    <property type="match status" value="1"/>
</dbReference>
<dbReference type="InterPro" id="IPR017438">
    <property type="entry name" value="ATP-NAD_kinase_N"/>
</dbReference>
<dbReference type="Gene3D" id="3.40.50.10330">
    <property type="entry name" value="Probable inorganic polyphosphate/atp-NAD kinase, domain 1"/>
    <property type="match status" value="1"/>
</dbReference>
<organism evidence="12 13">
    <name type="scientific">Fictibacillus iocasae</name>
    <dbReference type="NCBI Taxonomy" id="2715437"/>
    <lineage>
        <taxon>Bacteria</taxon>
        <taxon>Bacillati</taxon>
        <taxon>Bacillota</taxon>
        <taxon>Bacilli</taxon>
        <taxon>Bacillales</taxon>
        <taxon>Fictibacillaceae</taxon>
        <taxon>Fictibacillus</taxon>
    </lineage>
</organism>
<evidence type="ECO:0000256" key="6">
    <source>
        <dbReference type="ARBA" id="ARBA00022777"/>
    </source>
</evidence>
<dbReference type="EMBL" id="JBHTCP010000048">
    <property type="protein sequence ID" value="MFC7372843.1"/>
    <property type="molecule type" value="Genomic_DNA"/>
</dbReference>
<dbReference type="GO" id="GO:0016301">
    <property type="term" value="F:kinase activity"/>
    <property type="evidence" value="ECO:0007669"/>
    <property type="project" value="UniProtKB-KW"/>
</dbReference>
<protein>
    <submittedName>
        <fullName evidence="12">Diacylglycerol/lipid kinase family protein</fullName>
        <ecNumber evidence="12">2.7.1.-</ecNumber>
    </submittedName>
</protein>
<comment type="similarity">
    <text evidence="2">Belongs to the diacylglycerol/lipid kinase family.</text>
</comment>
<accession>A0ABW2NUB5</accession>
<dbReference type="InterPro" id="IPR016064">
    <property type="entry name" value="NAD/diacylglycerol_kinase_sf"/>
</dbReference>
<evidence type="ECO:0000256" key="3">
    <source>
        <dbReference type="ARBA" id="ARBA00022516"/>
    </source>
</evidence>
<proteinExistence type="inferred from homology"/>
<keyword evidence="5" id="KW-0547">Nucleotide-binding</keyword>
<dbReference type="Pfam" id="PF00781">
    <property type="entry name" value="DAGK_cat"/>
    <property type="match status" value="1"/>
</dbReference>
<evidence type="ECO:0000256" key="4">
    <source>
        <dbReference type="ARBA" id="ARBA00022679"/>
    </source>
</evidence>
<evidence type="ECO:0000256" key="7">
    <source>
        <dbReference type="ARBA" id="ARBA00022840"/>
    </source>
</evidence>
<dbReference type="InterPro" id="IPR050187">
    <property type="entry name" value="Lipid_Phosphate_FormReg"/>
</dbReference>
<dbReference type="InterPro" id="IPR045540">
    <property type="entry name" value="YegS/DAGK_C"/>
</dbReference>
<dbReference type="Pfam" id="PF19279">
    <property type="entry name" value="YegS_C"/>
    <property type="match status" value="1"/>
</dbReference>
<keyword evidence="6 12" id="KW-0418">Kinase</keyword>
<evidence type="ECO:0000259" key="11">
    <source>
        <dbReference type="PROSITE" id="PS50146"/>
    </source>
</evidence>
<dbReference type="InterPro" id="IPR001206">
    <property type="entry name" value="Diacylglycerol_kinase_cat_dom"/>
</dbReference>
<dbReference type="InterPro" id="IPR005218">
    <property type="entry name" value="Diacylglycerol/lipid_kinase"/>
</dbReference>
<keyword evidence="9" id="KW-0594">Phospholipid biosynthesis</keyword>
<evidence type="ECO:0000256" key="5">
    <source>
        <dbReference type="ARBA" id="ARBA00022741"/>
    </source>
</evidence>
<name>A0ABW2NUB5_9BACL</name>
<dbReference type="SMART" id="SM00046">
    <property type="entry name" value="DAGKc"/>
    <property type="match status" value="1"/>
</dbReference>
<gene>
    <name evidence="12" type="ORF">ACFQPF_14395</name>
</gene>
<evidence type="ECO:0000256" key="8">
    <source>
        <dbReference type="ARBA" id="ARBA00023098"/>
    </source>
</evidence>
<dbReference type="PANTHER" id="PTHR12358:SF107">
    <property type="entry name" value="LIPID KINASE BMRU-RELATED"/>
    <property type="match status" value="1"/>
</dbReference>
<comment type="cofactor">
    <cofactor evidence="1">
        <name>Mg(2+)</name>
        <dbReference type="ChEBI" id="CHEBI:18420"/>
    </cofactor>
</comment>
<keyword evidence="13" id="KW-1185">Reference proteome</keyword>
<evidence type="ECO:0000256" key="2">
    <source>
        <dbReference type="ARBA" id="ARBA00005983"/>
    </source>
</evidence>
<comment type="caution">
    <text evidence="12">The sequence shown here is derived from an EMBL/GenBank/DDBJ whole genome shotgun (WGS) entry which is preliminary data.</text>
</comment>
<evidence type="ECO:0000256" key="9">
    <source>
        <dbReference type="ARBA" id="ARBA00023209"/>
    </source>
</evidence>
<dbReference type="Gene3D" id="2.60.200.40">
    <property type="match status" value="1"/>
</dbReference>
<reference evidence="13" key="1">
    <citation type="journal article" date="2019" name="Int. J. Syst. Evol. Microbiol.">
        <title>The Global Catalogue of Microorganisms (GCM) 10K type strain sequencing project: providing services to taxonomists for standard genome sequencing and annotation.</title>
        <authorList>
            <consortium name="The Broad Institute Genomics Platform"/>
            <consortium name="The Broad Institute Genome Sequencing Center for Infectious Disease"/>
            <person name="Wu L."/>
            <person name="Ma J."/>
        </authorList>
    </citation>
    <scope>NUCLEOTIDE SEQUENCE [LARGE SCALE GENOMIC DNA]</scope>
    <source>
        <strain evidence="13">NBRC 106396</strain>
    </source>
</reference>
<evidence type="ECO:0000256" key="10">
    <source>
        <dbReference type="ARBA" id="ARBA00023264"/>
    </source>
</evidence>
<dbReference type="Proteomes" id="UP001596549">
    <property type="component" value="Unassembled WGS sequence"/>
</dbReference>
<keyword evidence="4 12" id="KW-0808">Transferase</keyword>
<keyword evidence="8" id="KW-0443">Lipid metabolism</keyword>
<keyword evidence="7" id="KW-0067">ATP-binding</keyword>
<dbReference type="PANTHER" id="PTHR12358">
    <property type="entry name" value="SPHINGOSINE KINASE"/>
    <property type="match status" value="1"/>
</dbReference>
<evidence type="ECO:0000256" key="1">
    <source>
        <dbReference type="ARBA" id="ARBA00001946"/>
    </source>
</evidence>
<dbReference type="RefSeq" id="WP_379750410.1">
    <property type="nucleotide sequence ID" value="NZ_JBHTCP010000048.1"/>
</dbReference>
<feature type="domain" description="DAGKc" evidence="11">
    <location>
        <begin position="3"/>
        <end position="134"/>
    </location>
</feature>
<keyword evidence="3" id="KW-0444">Lipid biosynthesis</keyword>
<dbReference type="EC" id="2.7.1.-" evidence="12"/>
<evidence type="ECO:0000313" key="12">
    <source>
        <dbReference type="EMBL" id="MFC7372843.1"/>
    </source>
</evidence>
<sequence>MNSGRDKAVIIYNPAAGNHLLHQQLPEIQRILQHSFSTVSVLETKKDIPCRQLVEKACEQAGTIIGAGGDGTIYSIVNAIAGMEERPLFGILPGGTCNDFSRALGMNQNPLEAARQIAQKRFRKVDAGQNNSHYFLNFWGIGLITSVSENIDKDLKEKFGRLSYYWSAAQTLQQWEPFHLELSSPDFQYSGDATMLLIANGPYTGGIRPFFPHANLQDGKLDVLLIKEPSLKLVWEIIQSRITENPPEGDGFFSFQADQLSISATPVQAIDCDGEKEQDTPSVITCLKHHLEVYTGDVPF</sequence>
<evidence type="ECO:0000313" key="13">
    <source>
        <dbReference type="Proteomes" id="UP001596549"/>
    </source>
</evidence>